<dbReference type="Pfam" id="PF03407">
    <property type="entry name" value="Nucleotid_trans"/>
    <property type="match status" value="1"/>
</dbReference>
<feature type="compositionally biased region" description="Basic residues" evidence="3">
    <location>
        <begin position="708"/>
        <end position="722"/>
    </location>
</feature>
<dbReference type="InterPro" id="IPR004226">
    <property type="entry name" value="TBCA"/>
</dbReference>
<dbReference type="Proteomes" id="UP001189429">
    <property type="component" value="Unassembled WGS sequence"/>
</dbReference>
<sequence length="771" mass="84963">MSWPPAPLAGPASVAPQAVFQNHDCVGLASPILDWDRLREGLRTDCGHTRQTRTLRCAARISGWEAHVVPFLRLHQPDGGGLGAERAESTAPSFEAFDRVEPAARAECPLGVTTLNIARTLLCARSRDLDCYLLHTRKVSADLYNTPLTVMMGTDWPMFALLNSYSWVWPGAPPGQDYDCIRSNRSTINWPALLNIFAEDPMSAYGTVSDVFDTNLAFHLNVGSRECLYGVYIMNIVKTMWAADTESSSYQTYSPYMGYVLYESLHLLGAARWPLFALIHHFTSIRRHGFRIDFSGEHLELVGFAGANRGGPGRLAGAARAFRAALGRARHGLRLVYVTMVYGHMSRLRTIGVGNLVMATLDGEAFSRCAEFFYRDQCVNGSVSVLNKYTFLLVALQLGIDVMWLDFDIFIVRDPGPALAMATEGYDLLMGYDYTSDCLCNGFFYLRARPVVHTWLHEMVRWLYDHPYEHDQRAIAAFLNYTERISAAPEDFPDVPRWHVLDVDNSFINFGSWEGHYEDLVLVHFVDGSAFSLYGRPTWDPSIPRSKLEWVKDRHDGPGVASDEPLSPLQAFYASAAVAAGPEEIWRAGPELRGLLDAQVRPRPASRQRCGIMPDISGGPGVAGCHRDGLRFTWACRVLVPVGTVKRTKKEYDMYLKEEVAQRAKIDTMKAEGADDADVKKQIEALLGRRHPGHAPAPPEVPRGAAGLHRRALPGRGRRGVRGRHEDAGPREPEAGRGGGELVRGMGGGPEDAGGAAGGDASGTGGTGDEF</sequence>
<dbReference type="InterPro" id="IPR036126">
    <property type="entry name" value="TBCA_sf"/>
</dbReference>
<evidence type="ECO:0000259" key="4">
    <source>
        <dbReference type="Pfam" id="PF03407"/>
    </source>
</evidence>
<comment type="caution">
    <text evidence="5">The sequence shown here is derived from an EMBL/GenBank/DDBJ whole genome shotgun (WGS) entry which is preliminary data.</text>
</comment>
<feature type="domain" description="Nucleotide-diphospho-sugar transferase" evidence="4">
    <location>
        <begin position="386"/>
        <end position="483"/>
    </location>
</feature>
<gene>
    <name evidence="5" type="ORF">PCOR1329_LOCUS1468</name>
</gene>
<comment type="similarity">
    <text evidence="1">Belongs to the TBCA family.</text>
</comment>
<organism evidence="5 6">
    <name type="scientific">Prorocentrum cordatum</name>
    <dbReference type="NCBI Taxonomy" id="2364126"/>
    <lineage>
        <taxon>Eukaryota</taxon>
        <taxon>Sar</taxon>
        <taxon>Alveolata</taxon>
        <taxon>Dinophyceae</taxon>
        <taxon>Prorocentrales</taxon>
        <taxon>Prorocentraceae</taxon>
        <taxon>Prorocentrum</taxon>
    </lineage>
</organism>
<accession>A0ABN9PIP2</accession>
<evidence type="ECO:0000256" key="1">
    <source>
        <dbReference type="ARBA" id="ARBA00006806"/>
    </source>
</evidence>
<evidence type="ECO:0000313" key="6">
    <source>
        <dbReference type="Proteomes" id="UP001189429"/>
    </source>
</evidence>
<reference evidence="5" key="1">
    <citation type="submission" date="2023-10" db="EMBL/GenBank/DDBJ databases">
        <authorList>
            <person name="Chen Y."/>
            <person name="Shah S."/>
            <person name="Dougan E. K."/>
            <person name="Thang M."/>
            <person name="Chan C."/>
        </authorList>
    </citation>
    <scope>NUCLEOTIDE SEQUENCE [LARGE SCALE GENOMIC DNA]</scope>
</reference>
<dbReference type="Gene3D" id="1.20.58.90">
    <property type="match status" value="1"/>
</dbReference>
<feature type="region of interest" description="Disordered" evidence="3">
    <location>
        <begin position="690"/>
        <end position="771"/>
    </location>
</feature>
<evidence type="ECO:0000256" key="3">
    <source>
        <dbReference type="SAM" id="MobiDB-lite"/>
    </source>
</evidence>
<protein>
    <recommendedName>
        <fullName evidence="4">Nucleotide-diphospho-sugar transferase domain-containing protein</fullName>
    </recommendedName>
</protein>
<keyword evidence="2" id="KW-0143">Chaperone</keyword>
<evidence type="ECO:0000313" key="5">
    <source>
        <dbReference type="EMBL" id="CAK0790104.1"/>
    </source>
</evidence>
<feature type="compositionally biased region" description="Basic and acidic residues" evidence="3">
    <location>
        <begin position="723"/>
        <end position="735"/>
    </location>
</feature>
<dbReference type="SUPFAM" id="SSF46988">
    <property type="entry name" value="Tubulin chaperone cofactor A"/>
    <property type="match status" value="1"/>
</dbReference>
<dbReference type="Pfam" id="PF02970">
    <property type="entry name" value="TBCA"/>
    <property type="match status" value="1"/>
</dbReference>
<keyword evidence="6" id="KW-1185">Reference proteome</keyword>
<dbReference type="InterPro" id="IPR005069">
    <property type="entry name" value="Nucl-diP-sugar_transferase"/>
</dbReference>
<feature type="compositionally biased region" description="Gly residues" evidence="3">
    <location>
        <begin position="736"/>
        <end position="771"/>
    </location>
</feature>
<evidence type="ECO:0000256" key="2">
    <source>
        <dbReference type="ARBA" id="ARBA00023186"/>
    </source>
</evidence>
<proteinExistence type="inferred from homology"/>
<name>A0ABN9PIP2_9DINO</name>
<dbReference type="EMBL" id="CAUYUJ010000359">
    <property type="protein sequence ID" value="CAK0790104.1"/>
    <property type="molecule type" value="Genomic_DNA"/>
</dbReference>